<dbReference type="EMBL" id="KJ019135">
    <property type="protein sequence ID" value="AIX39666.1"/>
    <property type="molecule type" value="Genomic_DNA"/>
</dbReference>
<evidence type="ECO:0000313" key="16">
    <source>
        <dbReference type="EMBL" id="AIX35488.1"/>
    </source>
</evidence>
<dbReference type="EMBL" id="KJ019026">
    <property type="protein sequence ID" value="AIX14334.1"/>
    <property type="molecule type" value="Genomic_DNA"/>
</dbReference>
<organism evidence="3 27">
    <name type="scientific">Synechococcus phage ACG-2014a</name>
    <dbReference type="NCBI Taxonomy" id="1493507"/>
    <lineage>
        <taxon>Viruses</taxon>
        <taxon>Duplodnaviria</taxon>
        <taxon>Heunggongvirae</taxon>
        <taxon>Uroviricota</taxon>
        <taxon>Caudoviricetes</taxon>
        <taxon>Pantevenvirales</taxon>
        <taxon>Kyanoviridae</taxon>
        <taxon>Acionnavirus</taxon>
        <taxon>Acionnavirus monteraybay</taxon>
    </lineage>
</organism>
<dbReference type="EMBL" id="KJ019076">
    <property type="protein sequence ID" value="AIX25581.1"/>
    <property type="molecule type" value="Genomic_DNA"/>
</dbReference>
<evidence type="ECO:0000313" key="5">
    <source>
        <dbReference type="EMBL" id="AIX17163.1"/>
    </source>
</evidence>
<dbReference type="EMBL" id="KJ019088">
    <property type="protein sequence ID" value="AIX28285.1"/>
    <property type="molecule type" value="Genomic_DNA"/>
</dbReference>
<evidence type="ECO:0000313" key="4">
    <source>
        <dbReference type="EMBL" id="AIX16956.1"/>
    </source>
</evidence>
<evidence type="ECO:0000313" key="17">
    <source>
        <dbReference type="EMBL" id="AIX36785.1"/>
    </source>
</evidence>
<evidence type="ECO:0000313" key="12">
    <source>
        <dbReference type="EMBL" id="AIX27301.1"/>
    </source>
</evidence>
<dbReference type="Proteomes" id="UP000185401">
    <property type="component" value="Segment"/>
</dbReference>
<dbReference type="EMBL" id="KJ019039">
    <property type="protein sequence ID" value="AIX17163.1"/>
    <property type="molecule type" value="Genomic_DNA"/>
</dbReference>
<dbReference type="EMBL" id="KJ019137">
    <property type="protein sequence ID" value="AIX40095.1"/>
    <property type="molecule type" value="Genomic_DNA"/>
</dbReference>
<evidence type="ECO:0000313" key="3">
    <source>
        <dbReference type="EMBL" id="AIX15845.1"/>
    </source>
</evidence>
<evidence type="ECO:0000313" key="23">
    <source>
        <dbReference type="EMBL" id="AIX45491.1"/>
    </source>
</evidence>
<dbReference type="EMBL" id="KJ019157">
    <property type="protein sequence ID" value="AIX45284.1"/>
    <property type="molecule type" value="Genomic_DNA"/>
</dbReference>
<evidence type="ECO:0000313" key="15">
    <source>
        <dbReference type="EMBL" id="AIX35065.1"/>
    </source>
</evidence>
<dbReference type="Proteomes" id="UP000185396">
    <property type="component" value="Segment"/>
</dbReference>
<evidence type="ECO:0000313" key="9">
    <source>
        <dbReference type="EMBL" id="AIX23834.1"/>
    </source>
</evidence>
<dbReference type="Proteomes" id="UP000185391">
    <property type="component" value="Segment"/>
</dbReference>
<dbReference type="Proteomes" id="UP000185397">
    <property type="component" value="Segment"/>
</dbReference>
<dbReference type="Proteomes" id="UP000185390">
    <property type="component" value="Segment"/>
</dbReference>
<evidence type="ECO:0000313" key="14">
    <source>
        <dbReference type="EMBL" id="AIX28285.1"/>
    </source>
</evidence>
<dbReference type="Proteomes" id="UP000185394">
    <property type="component" value="Segment"/>
</dbReference>
<evidence type="ECO:0000313" key="1">
    <source>
        <dbReference type="EMBL" id="AIX14334.1"/>
    </source>
</evidence>
<gene>
    <name evidence="18" type="ORF">Syn7803C101_148</name>
    <name evidence="19" type="ORF">Syn7803C104_151</name>
    <name evidence="20" type="ORF">Syn7803C107_149</name>
    <name evidence="21" type="ORF">Syn7803C26_148</name>
    <name evidence="22" type="ORF">Syn7803C31_152</name>
    <name evidence="23" type="ORF">Syn7803C33_148</name>
    <name evidence="24" type="ORF">Syn7803C38_147</name>
    <name evidence="1" type="ORF">Syn7803C42_149</name>
    <name evidence="2" type="ORF">Syn7803C47_150</name>
    <name evidence="3" type="ORF">Syn7803C53_148</name>
    <name evidence="4" type="ORF">Syn7803C59_149</name>
    <name evidence="5" type="ORF">Syn7803C60_147</name>
    <name evidence="6" type="ORF">Syn7803C86_150</name>
    <name evidence="7" type="ORF">Syn7803C99_147</name>
    <name evidence="8" type="ORF">Syn7803US101_147</name>
    <name evidence="9" type="ORF">Syn7803US102_149</name>
    <name evidence="10" type="ORF">Syn7803US112_149</name>
    <name evidence="11" type="ORF">Syn7803US117_147</name>
    <name evidence="12" type="ORF">Syn7803US123_150</name>
    <name evidence="13" type="ORF">Syn7803US19_147</name>
    <name evidence="14" type="ORF">Syn7803US1_149</name>
    <name evidence="15" type="ORF">Syn7803US60_147</name>
    <name evidence="16" type="ORF">Syn7803US62_147</name>
    <name evidence="17" type="ORF">Syn7803US79_149</name>
</gene>
<dbReference type="EMBL" id="KJ019116">
    <property type="protein sequence ID" value="AIX35488.1"/>
    <property type="molecule type" value="Genomic_DNA"/>
</dbReference>
<dbReference type="Proteomes" id="UP000185392">
    <property type="component" value="Segment"/>
</dbReference>
<dbReference type="Proteomes" id="UP000185407">
    <property type="component" value="Segment"/>
</dbReference>
<evidence type="ECO:0000313" key="6">
    <source>
        <dbReference type="EMBL" id="AIX20830.1"/>
    </source>
</evidence>
<evidence type="ECO:0000313" key="22">
    <source>
        <dbReference type="EMBL" id="AIX45284.1"/>
    </source>
</evidence>
<evidence type="ECO:0000313" key="13">
    <source>
        <dbReference type="EMBL" id="AIX28076.1"/>
    </source>
</evidence>
<dbReference type="Proteomes" id="UP000185403">
    <property type="component" value="Segment"/>
</dbReference>
<dbReference type="EMBL" id="KJ019030">
    <property type="protein sequence ID" value="AIX15199.1"/>
    <property type="molecule type" value="Genomic_DNA"/>
</dbReference>
<evidence type="ECO:0000313" key="2">
    <source>
        <dbReference type="EMBL" id="AIX15199.1"/>
    </source>
</evidence>
<dbReference type="Proteomes" id="UP000185389">
    <property type="component" value="Segment"/>
</dbReference>
<dbReference type="Proteomes" id="UP000185402">
    <property type="component" value="Segment"/>
</dbReference>
<dbReference type="EMBL" id="KJ019081">
    <property type="protein sequence ID" value="AIX26662.1"/>
    <property type="molecule type" value="Genomic_DNA"/>
</dbReference>
<proteinExistence type="predicted"/>
<name>A0A0E3ETH5_9CAUD</name>
<dbReference type="EMBL" id="KJ019087">
    <property type="protein sequence ID" value="AIX28076.1"/>
    <property type="molecule type" value="Genomic_DNA"/>
</dbReference>
<dbReference type="EMBL" id="KJ019153">
    <property type="protein sequence ID" value="AIX44360.1"/>
    <property type="molecule type" value="Genomic_DNA"/>
</dbReference>
<dbReference type="EMBL" id="KJ019067">
    <property type="protein sequence ID" value="AIX23626.1"/>
    <property type="molecule type" value="Genomic_DNA"/>
</dbReference>
<dbReference type="Proteomes" id="UP000185409">
    <property type="component" value="Segment"/>
</dbReference>
<evidence type="ECO:0000313" key="8">
    <source>
        <dbReference type="EMBL" id="AIX23626.1"/>
    </source>
</evidence>
<evidence type="ECO:0000313" key="18">
    <source>
        <dbReference type="EMBL" id="AIX39666.1"/>
    </source>
</evidence>
<evidence type="ECO:0000313" key="21">
    <source>
        <dbReference type="EMBL" id="AIX44360.1"/>
    </source>
</evidence>
<dbReference type="Proteomes" id="UP000185404">
    <property type="component" value="Segment"/>
</dbReference>
<evidence type="ECO:0000313" key="26">
    <source>
        <dbReference type="Proteomes" id="UP000185387"/>
    </source>
</evidence>
<evidence type="ECO:0000313" key="25">
    <source>
        <dbReference type="Proteomes" id="UP000033004"/>
    </source>
</evidence>
<accession>A0A0E3ETH5</accession>
<dbReference type="Proteomes" id="UP000185400">
    <property type="component" value="Segment"/>
</dbReference>
<dbReference type="Proteomes" id="UP000185406">
    <property type="component" value="Segment"/>
</dbReference>
<evidence type="ECO:0000313" key="7">
    <source>
        <dbReference type="EMBL" id="AIX23130.1"/>
    </source>
</evidence>
<dbReference type="EMBL" id="KJ019114">
    <property type="protein sequence ID" value="AIX35065.1"/>
    <property type="molecule type" value="Genomic_DNA"/>
</dbReference>
<dbReference type="Proteomes" id="UP000185387">
    <property type="component" value="Segment"/>
</dbReference>
<evidence type="ECO:0000313" key="27">
    <source>
        <dbReference type="Proteomes" id="UP000185399"/>
    </source>
</evidence>
<dbReference type="Proteomes" id="UP000185399">
    <property type="component" value="Segment"/>
</dbReference>
<dbReference type="Proteomes" id="UP000185395">
    <property type="component" value="Segment"/>
</dbReference>
<dbReference type="Proteomes" id="UP000185388">
    <property type="component" value="Segment"/>
</dbReference>
<evidence type="ECO:0000313" key="10">
    <source>
        <dbReference type="EMBL" id="AIX25581.1"/>
    </source>
</evidence>
<dbReference type="EMBL" id="KJ019158">
    <property type="protein sequence ID" value="AIX45491.1"/>
    <property type="molecule type" value="Genomic_DNA"/>
</dbReference>
<reference evidence="25 26" key="1">
    <citation type="submission" date="2013-12" db="EMBL/GenBank/DDBJ databases">
        <title>Ecological redundancy of diverse viral populations within a natural community.</title>
        <authorList>
            <person name="Gregory A.C."/>
            <person name="LaButti K."/>
            <person name="Copeland A."/>
            <person name="Woyke T."/>
            <person name="Sullivan M.B."/>
        </authorList>
    </citation>
    <scope>NUCLEOTIDE SEQUENCE [LARGE SCALE GENOMIC DNA]</scope>
    <source>
        <strain evidence="18">Syn7803C101</strain>
        <strain evidence="19">Syn7803C104</strain>
        <strain evidence="20">Syn7803C107</strain>
        <strain evidence="21">Syn7803C26</strain>
        <strain evidence="22">Syn7803C31</strain>
        <strain evidence="23">Syn7803C33</strain>
        <strain evidence="24">Syn7803C38</strain>
        <strain evidence="1">Syn7803C42</strain>
        <strain evidence="2">Syn7803C47</strain>
        <strain evidence="3">Syn7803C53</strain>
        <strain evidence="4">Syn7803C59</strain>
        <strain evidence="5">Syn7803C60</strain>
        <strain evidence="6">Syn7803C86</strain>
        <strain evidence="7">Syn7803C99</strain>
        <strain evidence="14">Syn7803US1</strain>
        <strain evidence="8">Syn7803US101</strain>
        <strain evidence="9">Syn7803US102</strain>
        <strain evidence="10">Syn7803US112</strain>
        <strain evidence="11">Syn7803US117</strain>
        <strain evidence="12">Syn7803US123</strain>
        <strain evidence="13">Syn7803US19</strain>
        <strain evidence="15">Syn7803US60</strain>
        <strain evidence="16">Syn7803US62</strain>
        <strain evidence="17">Syn7803US79</strain>
    </source>
</reference>
<protein>
    <submittedName>
        <fullName evidence="3">Uncharacterized protein</fullName>
    </submittedName>
</protein>
<evidence type="ECO:0000313" key="19">
    <source>
        <dbReference type="EMBL" id="AIX40095.1"/>
    </source>
</evidence>
<dbReference type="EMBL" id="KJ019065">
    <property type="protein sequence ID" value="AIX23130.1"/>
    <property type="molecule type" value="Genomic_DNA"/>
</dbReference>
<dbReference type="Proteomes" id="UP000185408">
    <property type="component" value="Segment"/>
</dbReference>
<dbReference type="EMBL" id="KJ019055">
    <property type="protein sequence ID" value="AIX20830.1"/>
    <property type="molecule type" value="Genomic_DNA"/>
</dbReference>
<dbReference type="EMBL" id="KJ019122">
    <property type="protein sequence ID" value="AIX36785.1"/>
    <property type="molecule type" value="Genomic_DNA"/>
</dbReference>
<evidence type="ECO:0000313" key="11">
    <source>
        <dbReference type="EMBL" id="AIX26662.1"/>
    </source>
</evidence>
<dbReference type="EMBL" id="KJ019163">
    <property type="protein sequence ID" value="AIX46639.1"/>
    <property type="molecule type" value="Genomic_DNA"/>
</dbReference>
<dbReference type="Proteomes" id="UP000185405">
    <property type="component" value="Segment"/>
</dbReference>
<dbReference type="EMBL" id="KJ019033">
    <property type="protein sequence ID" value="AIX15845.1"/>
    <property type="molecule type" value="Genomic_DNA"/>
</dbReference>
<dbReference type="Proteomes" id="UP000033004">
    <property type="component" value="Segment"/>
</dbReference>
<dbReference type="Proteomes" id="UP000185393">
    <property type="component" value="Segment"/>
</dbReference>
<dbReference type="EMBL" id="KJ019068">
    <property type="protein sequence ID" value="AIX23834.1"/>
    <property type="molecule type" value="Genomic_DNA"/>
</dbReference>
<sequence>MSLSNKYVVTYQKAFSCGAAREEKTFDDLIDAQWFERAMKRSQYITTLMKVKG</sequence>
<dbReference type="EMBL" id="KJ019084">
    <property type="protein sequence ID" value="AIX27301.1"/>
    <property type="molecule type" value="Genomic_DNA"/>
</dbReference>
<dbReference type="Proteomes" id="UP000185398">
    <property type="component" value="Segment"/>
</dbReference>
<dbReference type="EMBL" id="KJ019138">
    <property type="protein sequence ID" value="AIX40303.1"/>
    <property type="molecule type" value="Genomic_DNA"/>
</dbReference>
<dbReference type="EMBL" id="KJ019038">
    <property type="protein sequence ID" value="AIX16956.1"/>
    <property type="molecule type" value="Genomic_DNA"/>
</dbReference>
<evidence type="ECO:0000313" key="20">
    <source>
        <dbReference type="EMBL" id="AIX40303.1"/>
    </source>
</evidence>
<evidence type="ECO:0000313" key="24">
    <source>
        <dbReference type="EMBL" id="AIX46639.1"/>
    </source>
</evidence>